<organism evidence="3 4">
    <name type="scientific">Luteolibacter rhizosphaerae</name>
    <dbReference type="NCBI Taxonomy" id="2989719"/>
    <lineage>
        <taxon>Bacteria</taxon>
        <taxon>Pseudomonadati</taxon>
        <taxon>Verrucomicrobiota</taxon>
        <taxon>Verrucomicrobiia</taxon>
        <taxon>Verrucomicrobiales</taxon>
        <taxon>Verrucomicrobiaceae</taxon>
        <taxon>Luteolibacter</taxon>
    </lineage>
</organism>
<comment type="caution">
    <text evidence="3">The sequence shown here is derived from an EMBL/GenBank/DDBJ whole genome shotgun (WGS) entry which is preliminary data.</text>
</comment>
<dbReference type="RefSeq" id="WP_264511428.1">
    <property type="nucleotide sequence ID" value="NZ_JAPDDR010000002.1"/>
</dbReference>
<keyword evidence="2" id="KW-0732">Signal</keyword>
<sequence>MKTGHRRRLGLAIIVAAALTPCCSWIGANNHSPNTLLVGPPGPPAKLPTPEIKPPAPQPKPEPPAGPEHTSVPTAKPVPGKDGYVFSPFNNKLIDVKDFKSGALVSDPRFQLSERKFFRVP</sequence>
<keyword evidence="4" id="KW-1185">Reference proteome</keyword>
<proteinExistence type="predicted"/>
<evidence type="ECO:0000313" key="4">
    <source>
        <dbReference type="Proteomes" id="UP001165653"/>
    </source>
</evidence>
<feature type="signal peptide" evidence="2">
    <location>
        <begin position="1"/>
        <end position="27"/>
    </location>
</feature>
<reference evidence="3" key="1">
    <citation type="submission" date="2022-10" db="EMBL/GenBank/DDBJ databases">
        <title>Luteolibacter sp. GHJ8, whole genome shotgun sequencing project.</title>
        <authorList>
            <person name="Zhao G."/>
            <person name="Shen L."/>
        </authorList>
    </citation>
    <scope>NUCLEOTIDE SEQUENCE</scope>
    <source>
        <strain evidence="3">GHJ8</strain>
    </source>
</reference>
<feature type="chain" id="PRO_5047136656" evidence="2">
    <location>
        <begin position="28"/>
        <end position="121"/>
    </location>
</feature>
<accession>A0ABT3FYR8</accession>
<feature type="compositionally biased region" description="Pro residues" evidence="1">
    <location>
        <begin position="40"/>
        <end position="66"/>
    </location>
</feature>
<protein>
    <submittedName>
        <fullName evidence="3">Uncharacterized protein</fullName>
    </submittedName>
</protein>
<gene>
    <name evidence="3" type="ORF">OJ996_04030</name>
</gene>
<evidence type="ECO:0000256" key="1">
    <source>
        <dbReference type="SAM" id="MobiDB-lite"/>
    </source>
</evidence>
<evidence type="ECO:0000256" key="2">
    <source>
        <dbReference type="SAM" id="SignalP"/>
    </source>
</evidence>
<dbReference type="EMBL" id="JAPDDR010000002">
    <property type="protein sequence ID" value="MCW1912728.1"/>
    <property type="molecule type" value="Genomic_DNA"/>
</dbReference>
<name>A0ABT3FYR8_9BACT</name>
<dbReference type="Proteomes" id="UP001165653">
    <property type="component" value="Unassembled WGS sequence"/>
</dbReference>
<feature type="region of interest" description="Disordered" evidence="1">
    <location>
        <begin position="33"/>
        <end position="83"/>
    </location>
</feature>
<evidence type="ECO:0000313" key="3">
    <source>
        <dbReference type="EMBL" id="MCW1912728.1"/>
    </source>
</evidence>